<dbReference type="EMBL" id="LAYJ01000112">
    <property type="protein sequence ID" value="KKI50332.1"/>
    <property type="molecule type" value="Genomic_DNA"/>
</dbReference>
<keyword evidence="2" id="KW-1185">Reference proteome</keyword>
<reference evidence="1 2" key="1">
    <citation type="submission" date="2015-04" db="EMBL/GenBank/DDBJ databases">
        <title>Draft genome sequence of bacteremic isolate Catabacter hongkongensis type strain HKU16T.</title>
        <authorList>
            <person name="Lau S.K."/>
            <person name="Teng J.L."/>
            <person name="Huang Y."/>
            <person name="Curreem S.O."/>
            <person name="Tsui S.K."/>
            <person name="Woo P.C."/>
        </authorList>
    </citation>
    <scope>NUCLEOTIDE SEQUENCE [LARGE SCALE GENOMIC DNA]</scope>
    <source>
        <strain evidence="1 2">HKU16</strain>
    </source>
</reference>
<comment type="caution">
    <text evidence="1">The sequence shown here is derived from an EMBL/GenBank/DDBJ whole genome shotgun (WGS) entry which is preliminary data.</text>
</comment>
<sequence>MHKPQCASFLSSQQLLMGQRLAHTGFSRLTQPPHFSK</sequence>
<protein>
    <submittedName>
        <fullName evidence="1">Uncharacterized protein</fullName>
    </submittedName>
</protein>
<dbReference type="Proteomes" id="UP000034076">
    <property type="component" value="Unassembled WGS sequence"/>
</dbReference>
<proteinExistence type="predicted"/>
<accession>A0A0M2NIR6</accession>
<name>A0A0M2NIR6_9FIRM</name>
<gene>
    <name evidence="1" type="ORF">CHK_2395</name>
</gene>
<evidence type="ECO:0000313" key="2">
    <source>
        <dbReference type="Proteomes" id="UP000034076"/>
    </source>
</evidence>
<evidence type="ECO:0000313" key="1">
    <source>
        <dbReference type="EMBL" id="KKI50332.1"/>
    </source>
</evidence>
<dbReference type="STRING" id="270498.CHK_2395"/>
<dbReference type="AlphaFoldDB" id="A0A0M2NIR6"/>
<organism evidence="1 2">
    <name type="scientific">Christensenella hongkongensis</name>
    <dbReference type="NCBI Taxonomy" id="270498"/>
    <lineage>
        <taxon>Bacteria</taxon>
        <taxon>Bacillati</taxon>
        <taxon>Bacillota</taxon>
        <taxon>Clostridia</taxon>
        <taxon>Christensenellales</taxon>
        <taxon>Christensenellaceae</taxon>
        <taxon>Christensenella</taxon>
    </lineage>
</organism>